<proteinExistence type="predicted"/>
<reference evidence="1" key="1">
    <citation type="journal article" date="2021" name="Open Biol.">
        <title>Shared evolutionary footprints suggest mitochondrial oxidative damage underlies multiple complex I losses in fungi.</title>
        <authorList>
            <person name="Schikora-Tamarit M.A."/>
            <person name="Marcet-Houben M."/>
            <person name="Nosek J."/>
            <person name="Gabaldon T."/>
        </authorList>
    </citation>
    <scope>NUCLEOTIDE SEQUENCE</scope>
    <source>
        <strain evidence="1">CBS6075</strain>
    </source>
</reference>
<protein>
    <submittedName>
        <fullName evidence="1">Uncharacterized protein</fullName>
    </submittedName>
</protein>
<name>A0A9P8T341_9ASCO</name>
<dbReference type="Proteomes" id="UP000769157">
    <property type="component" value="Unassembled WGS sequence"/>
</dbReference>
<dbReference type="EMBL" id="JAEUBE010000366">
    <property type="protein sequence ID" value="KAH3663799.1"/>
    <property type="molecule type" value="Genomic_DNA"/>
</dbReference>
<dbReference type="AlphaFoldDB" id="A0A9P8T341"/>
<organism evidence="1 2">
    <name type="scientific">Ogataea philodendri</name>
    <dbReference type="NCBI Taxonomy" id="1378263"/>
    <lineage>
        <taxon>Eukaryota</taxon>
        <taxon>Fungi</taxon>
        <taxon>Dikarya</taxon>
        <taxon>Ascomycota</taxon>
        <taxon>Saccharomycotina</taxon>
        <taxon>Pichiomycetes</taxon>
        <taxon>Pichiales</taxon>
        <taxon>Pichiaceae</taxon>
        <taxon>Ogataea</taxon>
    </lineage>
</organism>
<dbReference type="RefSeq" id="XP_046060135.1">
    <property type="nucleotide sequence ID" value="XM_046206362.1"/>
</dbReference>
<keyword evidence="2" id="KW-1185">Reference proteome</keyword>
<dbReference type="GeneID" id="70237166"/>
<sequence>MPSEQERCPCAKSHRTDKPFESRIYQEWNQREQLVEQRKQERVVWLDVWQDEKFNVTNKSSCECTSVVESLIIYFVEYQGNDPCCPWDPKSQLDQNSVNQRVDSPDIWCPVRMGQTSRERKQPLEHV</sequence>
<comment type="caution">
    <text evidence="1">The sequence shown here is derived from an EMBL/GenBank/DDBJ whole genome shotgun (WGS) entry which is preliminary data.</text>
</comment>
<evidence type="ECO:0000313" key="2">
    <source>
        <dbReference type="Proteomes" id="UP000769157"/>
    </source>
</evidence>
<reference evidence="1" key="2">
    <citation type="submission" date="2021-01" db="EMBL/GenBank/DDBJ databases">
        <authorList>
            <person name="Schikora-Tamarit M.A."/>
        </authorList>
    </citation>
    <scope>NUCLEOTIDE SEQUENCE</scope>
    <source>
        <strain evidence="1">CBS6075</strain>
    </source>
</reference>
<accession>A0A9P8T341</accession>
<evidence type="ECO:0000313" key="1">
    <source>
        <dbReference type="EMBL" id="KAH3663799.1"/>
    </source>
</evidence>
<gene>
    <name evidence="1" type="ORF">OGAPHI_005202</name>
</gene>